<dbReference type="EMBL" id="QJJM01000001">
    <property type="protein sequence ID" value="PXW79231.1"/>
    <property type="molecule type" value="Genomic_DNA"/>
</dbReference>
<protein>
    <submittedName>
        <fullName evidence="2">Multimeric flavodoxin WrbA</fullName>
    </submittedName>
</protein>
<dbReference type="OrthoDB" id="8853249at2"/>
<evidence type="ECO:0000259" key="1">
    <source>
        <dbReference type="Pfam" id="PF03358"/>
    </source>
</evidence>
<evidence type="ECO:0000313" key="3">
    <source>
        <dbReference type="Proteomes" id="UP000248014"/>
    </source>
</evidence>
<dbReference type="Proteomes" id="UP000248014">
    <property type="component" value="Unassembled WGS sequence"/>
</dbReference>
<dbReference type="GO" id="GO:0016491">
    <property type="term" value="F:oxidoreductase activity"/>
    <property type="evidence" value="ECO:0007669"/>
    <property type="project" value="InterPro"/>
</dbReference>
<keyword evidence="3" id="KW-1185">Reference proteome</keyword>
<accession>A0A2V3VEH1</accession>
<dbReference type="InterPro" id="IPR029039">
    <property type="entry name" value="Flavoprotein-like_sf"/>
</dbReference>
<proteinExistence type="predicted"/>
<feature type="domain" description="NADPH-dependent FMN reductase-like" evidence="1">
    <location>
        <begin position="4"/>
        <end position="154"/>
    </location>
</feature>
<dbReference type="AlphaFoldDB" id="A0A2V3VEH1"/>
<reference evidence="2 3" key="1">
    <citation type="submission" date="2018-05" db="EMBL/GenBank/DDBJ databases">
        <title>Genomic Encyclopedia of Type Strains, Phase IV (KMG-IV): sequencing the most valuable type-strain genomes for metagenomic binning, comparative biology and taxonomic classification.</title>
        <authorList>
            <person name="Goeker M."/>
        </authorList>
    </citation>
    <scope>NUCLEOTIDE SEQUENCE [LARGE SCALE GENOMIC DNA]</scope>
    <source>
        <strain evidence="2 3">DSM 3183</strain>
    </source>
</reference>
<dbReference type="RefSeq" id="WP_110297192.1">
    <property type="nucleotide sequence ID" value="NZ_QJJM01000001.1"/>
</dbReference>
<dbReference type="SUPFAM" id="SSF52218">
    <property type="entry name" value="Flavoproteins"/>
    <property type="match status" value="1"/>
</dbReference>
<evidence type="ECO:0000313" key="2">
    <source>
        <dbReference type="EMBL" id="PXW79231.1"/>
    </source>
</evidence>
<sequence length="210" mass="22860">MTLKAVAINCTLKRSGKESSSTDAMIDLIAEQLAKHEVELTETIRIADYNVLPGVSSDEGDGDEWPDLRERILAADILIFGTPIWMGQMSSIAKRVLERMDAFMSETDETGRMPSFSKLAVAAIVGNEDGAHRISADLFQALNDVGFTIPAGAACYWVGEAMGSTDFQDLDETPEATFETARMLAANTAHLAKLLKSKPYPGDEEHDDES</sequence>
<comment type="caution">
    <text evidence="2">The sequence shown here is derived from an EMBL/GenBank/DDBJ whole genome shotgun (WGS) entry which is preliminary data.</text>
</comment>
<dbReference type="InterPro" id="IPR005025">
    <property type="entry name" value="FMN_Rdtase-like_dom"/>
</dbReference>
<name>A0A2V3VEH1_9SPHN</name>
<organism evidence="2 3">
    <name type="scientific">Blastomonas natatoria</name>
    <dbReference type="NCBI Taxonomy" id="34015"/>
    <lineage>
        <taxon>Bacteria</taxon>
        <taxon>Pseudomonadati</taxon>
        <taxon>Pseudomonadota</taxon>
        <taxon>Alphaproteobacteria</taxon>
        <taxon>Sphingomonadales</taxon>
        <taxon>Sphingomonadaceae</taxon>
        <taxon>Blastomonas</taxon>
    </lineage>
</organism>
<gene>
    <name evidence="2" type="ORF">C7451_101295</name>
</gene>
<dbReference type="Pfam" id="PF03358">
    <property type="entry name" value="FMN_red"/>
    <property type="match status" value="1"/>
</dbReference>
<dbReference type="Gene3D" id="3.40.50.360">
    <property type="match status" value="1"/>
</dbReference>